<evidence type="ECO:0000256" key="8">
    <source>
        <dbReference type="RuleBase" id="RU363032"/>
    </source>
</evidence>
<gene>
    <name evidence="11" type="ORF">GWK15_23875</name>
    <name evidence="10" type="ORF">GXW75_15315</name>
</gene>
<dbReference type="AlphaFoldDB" id="A0A9X9WJW5"/>
<dbReference type="Gene3D" id="1.10.3720.10">
    <property type="entry name" value="MetI-like"/>
    <property type="match status" value="1"/>
</dbReference>
<dbReference type="EMBL" id="JAAEDK010000034">
    <property type="protein sequence ID" value="MBR0660625.1"/>
    <property type="molecule type" value="Genomic_DNA"/>
</dbReference>
<dbReference type="Proteomes" id="UP001138708">
    <property type="component" value="Unassembled WGS sequence"/>
</dbReference>
<evidence type="ECO:0000313" key="12">
    <source>
        <dbReference type="Proteomes" id="UP000746741"/>
    </source>
</evidence>
<dbReference type="GO" id="GO:0005886">
    <property type="term" value="C:plasma membrane"/>
    <property type="evidence" value="ECO:0007669"/>
    <property type="project" value="UniProtKB-SubCell"/>
</dbReference>
<keyword evidence="4" id="KW-0997">Cell inner membrane</keyword>
<dbReference type="Proteomes" id="UP000746741">
    <property type="component" value="Unassembled WGS sequence"/>
</dbReference>
<evidence type="ECO:0000256" key="6">
    <source>
        <dbReference type="ARBA" id="ARBA00022989"/>
    </source>
</evidence>
<protein>
    <submittedName>
        <fullName evidence="10">ABC transporter permease</fullName>
    </submittedName>
</protein>
<dbReference type="InterPro" id="IPR000515">
    <property type="entry name" value="MetI-like"/>
</dbReference>
<dbReference type="PROSITE" id="PS50928">
    <property type="entry name" value="ABC_TM1"/>
    <property type="match status" value="1"/>
</dbReference>
<dbReference type="GO" id="GO:0055085">
    <property type="term" value="P:transmembrane transport"/>
    <property type="evidence" value="ECO:0007669"/>
    <property type="project" value="InterPro"/>
</dbReference>
<keyword evidence="3" id="KW-1003">Cell membrane</keyword>
<comment type="caution">
    <text evidence="10">The sequence shown here is derived from an EMBL/GenBank/DDBJ whole genome shotgun (WGS) entry which is preliminary data.</text>
</comment>
<name>A0A9X9WJW5_9PROT</name>
<proteinExistence type="inferred from homology"/>
<reference evidence="11 12" key="2">
    <citation type="submission" date="2020-02" db="EMBL/GenBank/DDBJ databases">
        <authorList>
            <person name="Sun Q."/>
            <person name="Inoue M."/>
        </authorList>
    </citation>
    <scope>NUCLEOTIDE SEQUENCE [LARGE SCALE GENOMIC DNA]</scope>
    <source>
        <strain evidence="11 12">KCTC 22478</strain>
    </source>
</reference>
<feature type="transmembrane region" description="Helical" evidence="8">
    <location>
        <begin position="98"/>
        <end position="119"/>
    </location>
</feature>
<evidence type="ECO:0000256" key="3">
    <source>
        <dbReference type="ARBA" id="ARBA00022475"/>
    </source>
</evidence>
<dbReference type="EMBL" id="JAAVUP010000017">
    <property type="protein sequence ID" value="NKE20016.1"/>
    <property type="molecule type" value="Genomic_DNA"/>
</dbReference>
<comment type="subcellular location">
    <subcellularLocation>
        <location evidence="1">Cell inner membrane</location>
        <topology evidence="1">Multi-pass membrane protein</topology>
    </subcellularLocation>
    <subcellularLocation>
        <location evidence="8">Cell membrane</location>
        <topology evidence="8">Multi-pass membrane protein</topology>
    </subcellularLocation>
</comment>
<feature type="transmembrane region" description="Helical" evidence="8">
    <location>
        <begin position="181"/>
        <end position="207"/>
    </location>
</feature>
<keyword evidence="5 8" id="KW-0812">Transmembrane</keyword>
<evidence type="ECO:0000256" key="4">
    <source>
        <dbReference type="ARBA" id="ARBA00022519"/>
    </source>
</evidence>
<dbReference type="Pfam" id="PF00528">
    <property type="entry name" value="BPD_transp_1"/>
    <property type="match status" value="1"/>
</dbReference>
<evidence type="ECO:0000313" key="10">
    <source>
        <dbReference type="EMBL" id="MBR0660625.1"/>
    </source>
</evidence>
<feature type="transmembrane region" description="Helical" evidence="8">
    <location>
        <begin position="227"/>
        <end position="251"/>
    </location>
</feature>
<feature type="domain" description="ABC transmembrane type-1" evidence="9">
    <location>
        <begin position="60"/>
        <end position="248"/>
    </location>
</feature>
<sequence>MSRILLATSSVLVLAFLCLPALIVIPMSFSSASSLEFPPPGFSLRWYESFLGDPRWLLALQNSVVVALLSSTIALLVGSVAAYGLVRGTFRGRALIEGVFIAPLVVPSVIIAVALYIFFAQIGLLGTMTGLVIGHTVLGVPYVILVMSVAIGSFDHRIEQVALSLGASTSMMFRRVLLPNLLPSVFAAWIFALIASFDEVIVTHFIAGRHDTVPKRMFNELVLQVNPTITAIATLLIALSVVAIGIIVLLLRRGGVRMQSLT</sequence>
<reference evidence="10" key="1">
    <citation type="submission" date="2020-01" db="EMBL/GenBank/DDBJ databases">
        <authorList>
            <person name="Rat A."/>
        </authorList>
    </citation>
    <scope>NUCLEOTIDE SEQUENCE</scope>
    <source>
        <strain evidence="10">LMG 31161</strain>
    </source>
</reference>
<keyword evidence="2 8" id="KW-0813">Transport</keyword>
<dbReference type="SUPFAM" id="SSF161098">
    <property type="entry name" value="MetI-like"/>
    <property type="match status" value="1"/>
</dbReference>
<keyword evidence="7 8" id="KW-0472">Membrane</keyword>
<accession>A0A9X9WJW5</accession>
<feature type="transmembrane region" description="Helical" evidence="8">
    <location>
        <begin position="58"/>
        <end position="86"/>
    </location>
</feature>
<evidence type="ECO:0000256" key="1">
    <source>
        <dbReference type="ARBA" id="ARBA00004429"/>
    </source>
</evidence>
<evidence type="ECO:0000256" key="2">
    <source>
        <dbReference type="ARBA" id="ARBA00022448"/>
    </source>
</evidence>
<evidence type="ECO:0000313" key="13">
    <source>
        <dbReference type="Proteomes" id="UP001138708"/>
    </source>
</evidence>
<comment type="similarity">
    <text evidence="8">Belongs to the binding-protein-dependent transport system permease family.</text>
</comment>
<feature type="transmembrane region" description="Helical" evidence="8">
    <location>
        <begin position="131"/>
        <end position="154"/>
    </location>
</feature>
<dbReference type="InterPro" id="IPR035906">
    <property type="entry name" value="MetI-like_sf"/>
</dbReference>
<evidence type="ECO:0000256" key="7">
    <source>
        <dbReference type="ARBA" id="ARBA00023136"/>
    </source>
</evidence>
<dbReference type="PANTHER" id="PTHR43357">
    <property type="entry name" value="INNER MEMBRANE ABC TRANSPORTER PERMEASE PROTEIN YDCV"/>
    <property type="match status" value="1"/>
</dbReference>
<evidence type="ECO:0000313" key="11">
    <source>
        <dbReference type="EMBL" id="NKE20016.1"/>
    </source>
</evidence>
<organism evidence="10 13">
    <name type="scientific">Neoroseomonas oryzicola</name>
    <dbReference type="NCBI Taxonomy" id="535904"/>
    <lineage>
        <taxon>Bacteria</taxon>
        <taxon>Pseudomonadati</taxon>
        <taxon>Pseudomonadota</taxon>
        <taxon>Alphaproteobacteria</taxon>
        <taxon>Acetobacterales</taxon>
        <taxon>Acetobacteraceae</taxon>
        <taxon>Neoroseomonas</taxon>
    </lineage>
</organism>
<keyword evidence="12" id="KW-1185">Reference proteome</keyword>
<keyword evidence="6 8" id="KW-1133">Transmembrane helix</keyword>
<dbReference type="RefSeq" id="WP_168043922.1">
    <property type="nucleotide sequence ID" value="NZ_JAAEDK010000034.1"/>
</dbReference>
<evidence type="ECO:0000256" key="5">
    <source>
        <dbReference type="ARBA" id="ARBA00022692"/>
    </source>
</evidence>
<dbReference type="CDD" id="cd06261">
    <property type="entry name" value="TM_PBP2"/>
    <property type="match status" value="1"/>
</dbReference>
<reference evidence="10" key="3">
    <citation type="journal article" date="2021" name="Syst. Appl. Microbiol.">
        <title>Roseomonas hellenica sp. nov., isolated from roots of wild-growing Alkanna tinctoria.</title>
        <authorList>
            <person name="Rat A."/>
            <person name="Naranjo H.D."/>
            <person name="Lebbe L."/>
            <person name="Cnockaert M."/>
            <person name="Krigas N."/>
            <person name="Grigoriadou K."/>
            <person name="Maloupa E."/>
            <person name="Willems A."/>
        </authorList>
    </citation>
    <scope>NUCLEOTIDE SEQUENCE</scope>
    <source>
        <strain evidence="10">LMG 31161</strain>
    </source>
</reference>
<evidence type="ECO:0000259" key="9">
    <source>
        <dbReference type="PROSITE" id="PS50928"/>
    </source>
</evidence>
<dbReference type="PANTHER" id="PTHR43357:SF4">
    <property type="entry name" value="INNER MEMBRANE ABC TRANSPORTER PERMEASE PROTEIN YDCV"/>
    <property type="match status" value="1"/>
</dbReference>